<name>A0ACA9SGQ0_9GLOM</name>
<evidence type="ECO:0000313" key="1">
    <source>
        <dbReference type="EMBL" id="CAG8838027.1"/>
    </source>
</evidence>
<protein>
    <submittedName>
        <fullName evidence="1">24045_t:CDS:1</fullName>
    </submittedName>
</protein>
<proteinExistence type="predicted"/>
<dbReference type="EMBL" id="CAJVQC010119292">
    <property type="protein sequence ID" value="CAG8838027.1"/>
    <property type="molecule type" value="Genomic_DNA"/>
</dbReference>
<feature type="non-terminal residue" evidence="1">
    <location>
        <position position="43"/>
    </location>
</feature>
<reference evidence="1" key="1">
    <citation type="submission" date="2021-06" db="EMBL/GenBank/DDBJ databases">
        <authorList>
            <person name="Kallberg Y."/>
            <person name="Tangrot J."/>
            <person name="Rosling A."/>
        </authorList>
    </citation>
    <scope>NUCLEOTIDE SEQUENCE</scope>
    <source>
        <strain evidence="1">MA461A</strain>
    </source>
</reference>
<dbReference type="Proteomes" id="UP000789920">
    <property type="component" value="Unassembled WGS sequence"/>
</dbReference>
<organism evidence="1 2">
    <name type="scientific">Racocetra persica</name>
    <dbReference type="NCBI Taxonomy" id="160502"/>
    <lineage>
        <taxon>Eukaryota</taxon>
        <taxon>Fungi</taxon>
        <taxon>Fungi incertae sedis</taxon>
        <taxon>Mucoromycota</taxon>
        <taxon>Glomeromycotina</taxon>
        <taxon>Glomeromycetes</taxon>
        <taxon>Diversisporales</taxon>
        <taxon>Gigasporaceae</taxon>
        <taxon>Racocetra</taxon>
    </lineage>
</organism>
<keyword evidence="2" id="KW-1185">Reference proteome</keyword>
<comment type="caution">
    <text evidence="1">The sequence shown here is derived from an EMBL/GenBank/DDBJ whole genome shotgun (WGS) entry which is preliminary data.</text>
</comment>
<sequence>MKLTPDLLPDGILDFDGTITEKTDDSRTPKFSGEISIPDDLFK</sequence>
<gene>
    <name evidence="1" type="ORF">RPERSI_LOCUS30520</name>
</gene>
<accession>A0ACA9SGQ0</accession>
<evidence type="ECO:0000313" key="2">
    <source>
        <dbReference type="Proteomes" id="UP000789920"/>
    </source>
</evidence>